<feature type="domain" description="Formyl transferase C-terminal" evidence="7">
    <location>
        <begin position="203"/>
        <end position="300"/>
    </location>
</feature>
<dbReference type="PANTHER" id="PTHR11138">
    <property type="entry name" value="METHIONYL-TRNA FORMYLTRANSFERASE"/>
    <property type="match status" value="1"/>
</dbReference>
<dbReference type="SUPFAM" id="SSF50486">
    <property type="entry name" value="FMT C-terminal domain-like"/>
    <property type="match status" value="1"/>
</dbReference>
<dbReference type="InterPro" id="IPR005793">
    <property type="entry name" value="Formyl_trans_C"/>
</dbReference>
<sequence length="309" mass="32429">MRLAFMGTPDFAVPVLRACLASGNEVVAVYTRAPRPAGRGMGERKSPVHEAAEAAGIPVFTPRTLRDADAQAAFAAHDLDLAVVAAYGLILPKAVLDAPRKGCINLHASILPRWRGAAPIQRAIMAGDMETGVTVMQMSEGLDEGDMGPVARVTIGPETTAGELHDALAEAAGWLTSDVLAQIADGTFRTLPQPEEGVTYAAKIDKAEARIDWTRDAETVDRQIRGLSPFPGAWFELGGKERVKVLRSRLAEEVPQGAVPGEMLAGAGLTVACGAGAVRLLTLQRAGKQPVDAAAFLNGARLSPGDRLG</sequence>
<evidence type="ECO:0000259" key="7">
    <source>
        <dbReference type="Pfam" id="PF02911"/>
    </source>
</evidence>
<name>A0A9J6PM65_9PROT</name>
<dbReference type="InterPro" id="IPR044135">
    <property type="entry name" value="Met-tRNA-FMT_C"/>
</dbReference>
<evidence type="ECO:0000259" key="6">
    <source>
        <dbReference type="Pfam" id="PF00551"/>
    </source>
</evidence>
<reference evidence="8" key="1">
    <citation type="submission" date="2022-06" db="EMBL/GenBank/DDBJ databases">
        <title>Isolation and Genomics of Futiania mangrovii gen. nov., sp. nov., a Rare and Metabolically-versatile member in the Class Alphaproteobacteria.</title>
        <authorList>
            <person name="Liu L."/>
            <person name="Huang W.-C."/>
            <person name="Pan J."/>
            <person name="Li J."/>
            <person name="Huang Y."/>
            <person name="Du H."/>
            <person name="Liu Y."/>
            <person name="Li M."/>
        </authorList>
    </citation>
    <scope>NUCLEOTIDE SEQUENCE</scope>
    <source>
        <strain evidence="8">FT118</strain>
    </source>
</reference>
<gene>
    <name evidence="5 8" type="primary">fmt</name>
    <name evidence="8" type="ORF">NJQ99_15155</name>
</gene>
<keyword evidence="9" id="KW-1185">Reference proteome</keyword>
<comment type="similarity">
    <text evidence="1 5">Belongs to the Fmt family.</text>
</comment>
<dbReference type="CDD" id="cd08646">
    <property type="entry name" value="FMT_core_Met-tRNA-FMT_N"/>
    <property type="match status" value="1"/>
</dbReference>
<dbReference type="EMBL" id="JAMZFT010000004">
    <property type="protein sequence ID" value="MCP1337759.1"/>
    <property type="molecule type" value="Genomic_DNA"/>
</dbReference>
<evidence type="ECO:0000256" key="2">
    <source>
        <dbReference type="ARBA" id="ARBA00012261"/>
    </source>
</evidence>
<dbReference type="InterPro" id="IPR036477">
    <property type="entry name" value="Formyl_transf_N_sf"/>
</dbReference>
<dbReference type="Proteomes" id="UP001055804">
    <property type="component" value="Unassembled WGS sequence"/>
</dbReference>
<comment type="function">
    <text evidence="5">Attaches a formyl group to the free amino group of methionyl-tRNA(fMet). The formyl group appears to play a dual role in the initiator identity of N-formylmethionyl-tRNA by promoting its recognition by IF2 and preventing the misappropriation of this tRNA by the elongation apparatus.</text>
</comment>
<dbReference type="EC" id="2.1.2.9" evidence="2 5"/>
<comment type="catalytic activity">
    <reaction evidence="5">
        <text>L-methionyl-tRNA(fMet) + (6R)-10-formyltetrahydrofolate = N-formyl-L-methionyl-tRNA(fMet) + (6S)-5,6,7,8-tetrahydrofolate + H(+)</text>
        <dbReference type="Rhea" id="RHEA:24380"/>
        <dbReference type="Rhea" id="RHEA-COMP:9952"/>
        <dbReference type="Rhea" id="RHEA-COMP:9953"/>
        <dbReference type="ChEBI" id="CHEBI:15378"/>
        <dbReference type="ChEBI" id="CHEBI:57453"/>
        <dbReference type="ChEBI" id="CHEBI:78530"/>
        <dbReference type="ChEBI" id="CHEBI:78844"/>
        <dbReference type="ChEBI" id="CHEBI:195366"/>
        <dbReference type="EC" id="2.1.2.9"/>
    </reaction>
</comment>
<organism evidence="8 9">
    <name type="scientific">Futiania mangrovi</name>
    <dbReference type="NCBI Taxonomy" id="2959716"/>
    <lineage>
        <taxon>Bacteria</taxon>
        <taxon>Pseudomonadati</taxon>
        <taxon>Pseudomonadota</taxon>
        <taxon>Alphaproteobacteria</taxon>
        <taxon>Futianiales</taxon>
        <taxon>Futianiaceae</taxon>
        <taxon>Futiania</taxon>
    </lineage>
</organism>
<dbReference type="Gene3D" id="3.40.50.12230">
    <property type="match status" value="1"/>
</dbReference>
<keyword evidence="4 5" id="KW-0648">Protein biosynthesis</keyword>
<evidence type="ECO:0000256" key="5">
    <source>
        <dbReference type="HAMAP-Rule" id="MF_00182"/>
    </source>
</evidence>
<dbReference type="InterPro" id="IPR005794">
    <property type="entry name" value="Fmt"/>
</dbReference>
<evidence type="ECO:0000256" key="3">
    <source>
        <dbReference type="ARBA" id="ARBA00022679"/>
    </source>
</evidence>
<feature type="domain" description="Formyl transferase N-terminal" evidence="6">
    <location>
        <begin position="1"/>
        <end position="179"/>
    </location>
</feature>
<feature type="binding site" evidence="5">
    <location>
        <begin position="109"/>
        <end position="112"/>
    </location>
    <ligand>
        <name>(6S)-5,6,7,8-tetrahydrofolate</name>
        <dbReference type="ChEBI" id="CHEBI:57453"/>
    </ligand>
</feature>
<dbReference type="AlphaFoldDB" id="A0A9J6PM65"/>
<dbReference type="Pfam" id="PF00551">
    <property type="entry name" value="Formyl_trans_N"/>
    <property type="match status" value="1"/>
</dbReference>
<keyword evidence="3 5" id="KW-0808">Transferase</keyword>
<dbReference type="GO" id="GO:0004479">
    <property type="term" value="F:methionyl-tRNA formyltransferase activity"/>
    <property type="evidence" value="ECO:0007669"/>
    <property type="project" value="UniProtKB-UniRule"/>
</dbReference>
<dbReference type="CDD" id="cd08704">
    <property type="entry name" value="Met_tRNA_FMT_C"/>
    <property type="match status" value="1"/>
</dbReference>
<dbReference type="InterPro" id="IPR041711">
    <property type="entry name" value="Met-tRNA-FMT_N"/>
</dbReference>
<dbReference type="SUPFAM" id="SSF53328">
    <property type="entry name" value="Formyltransferase"/>
    <property type="match status" value="1"/>
</dbReference>
<evidence type="ECO:0000313" key="8">
    <source>
        <dbReference type="EMBL" id="MCP1337759.1"/>
    </source>
</evidence>
<dbReference type="Pfam" id="PF02911">
    <property type="entry name" value="Formyl_trans_C"/>
    <property type="match status" value="1"/>
</dbReference>
<accession>A0A9J6PM65</accession>
<dbReference type="HAMAP" id="MF_00182">
    <property type="entry name" value="Formyl_trans"/>
    <property type="match status" value="1"/>
</dbReference>
<dbReference type="PANTHER" id="PTHR11138:SF5">
    <property type="entry name" value="METHIONYL-TRNA FORMYLTRANSFERASE, MITOCHONDRIAL"/>
    <property type="match status" value="1"/>
</dbReference>
<evidence type="ECO:0000256" key="4">
    <source>
        <dbReference type="ARBA" id="ARBA00022917"/>
    </source>
</evidence>
<protein>
    <recommendedName>
        <fullName evidence="2 5">Methionyl-tRNA formyltransferase</fullName>
        <ecNumber evidence="2 5">2.1.2.9</ecNumber>
    </recommendedName>
</protein>
<comment type="caution">
    <text evidence="8">The sequence shown here is derived from an EMBL/GenBank/DDBJ whole genome shotgun (WGS) entry which is preliminary data.</text>
</comment>
<evidence type="ECO:0000256" key="1">
    <source>
        <dbReference type="ARBA" id="ARBA00010699"/>
    </source>
</evidence>
<proteinExistence type="inferred from homology"/>
<dbReference type="InterPro" id="IPR011034">
    <property type="entry name" value="Formyl_transferase-like_C_sf"/>
</dbReference>
<dbReference type="GO" id="GO:0005829">
    <property type="term" value="C:cytosol"/>
    <property type="evidence" value="ECO:0007669"/>
    <property type="project" value="TreeGrafter"/>
</dbReference>
<dbReference type="RefSeq" id="WP_269333928.1">
    <property type="nucleotide sequence ID" value="NZ_JAMZFT010000004.1"/>
</dbReference>
<evidence type="ECO:0000313" key="9">
    <source>
        <dbReference type="Proteomes" id="UP001055804"/>
    </source>
</evidence>
<dbReference type="NCBIfam" id="TIGR00460">
    <property type="entry name" value="fmt"/>
    <property type="match status" value="1"/>
</dbReference>
<dbReference type="InterPro" id="IPR002376">
    <property type="entry name" value="Formyl_transf_N"/>
</dbReference>